<dbReference type="Pfam" id="PF08734">
    <property type="entry name" value="GYD"/>
    <property type="match status" value="1"/>
</dbReference>
<dbReference type="EMBL" id="JF429412">
    <property type="protein sequence ID" value="AEQ20495.1"/>
    <property type="molecule type" value="Genomic_DNA"/>
</dbReference>
<name>G4WVP3_9BACT</name>
<organism evidence="1">
    <name type="scientific">uncultured bacterium CSL144</name>
    <dbReference type="NCBI Taxonomy" id="1091570"/>
    <lineage>
        <taxon>Bacteria</taxon>
        <taxon>environmental samples</taxon>
    </lineage>
</organism>
<accession>G4WVP3</accession>
<protein>
    <recommendedName>
        <fullName evidence="2">GYD domain-containing protein</fullName>
    </recommendedName>
</protein>
<dbReference type="AlphaFoldDB" id="G4WVP3"/>
<proteinExistence type="predicted"/>
<reference evidence="1" key="1">
    <citation type="journal article" date="2004" name="Appl. Environ. Microbiol.">
        <title>Long-chain N-acyltyrosine synthases from environmental DNA.</title>
        <authorList>
            <person name="Brady S.F."/>
            <person name="Chao C.J."/>
            <person name="Clardy J."/>
        </authorList>
    </citation>
    <scope>NUCLEOTIDE SEQUENCE</scope>
</reference>
<dbReference type="InterPro" id="IPR014845">
    <property type="entry name" value="GYD/TTHA1554"/>
</dbReference>
<evidence type="ECO:0008006" key="2">
    <source>
        <dbReference type="Google" id="ProtNLM"/>
    </source>
</evidence>
<evidence type="ECO:0000313" key="1">
    <source>
        <dbReference type="EMBL" id="AEQ20495.1"/>
    </source>
</evidence>
<sequence>MPTYIIGVKLVENRTDKEFAESIDRVAQVRTAHQGRLIASYVTFGRYDMIWISEYPNERAAFDAMNAIRTQGMFEYEIAEAITLEEFLRVKNT</sequence>
<reference evidence="1" key="2">
    <citation type="journal article" date="2011" name="J. Bacteriol.">
        <title>Long-chain N-acyl amino acid synthases are linked to the putative PEP-CTERM/exosortase protein-sorting system in Gram-negative bacteria.</title>
        <authorList>
            <person name="Craig J.W."/>
            <person name="Cherry M.A."/>
            <person name="Brady S.F."/>
        </authorList>
    </citation>
    <scope>NUCLEOTIDE SEQUENCE</scope>
</reference>